<evidence type="ECO:0000256" key="5">
    <source>
        <dbReference type="ARBA" id="ARBA00022763"/>
    </source>
</evidence>
<evidence type="ECO:0000256" key="4">
    <source>
        <dbReference type="ARBA" id="ARBA00022737"/>
    </source>
</evidence>
<dbReference type="SMART" id="SM00726">
    <property type="entry name" value="UIM"/>
    <property type="match status" value="2"/>
</dbReference>
<feature type="compositionally biased region" description="Basic and acidic residues" evidence="11">
    <location>
        <begin position="600"/>
        <end position="613"/>
    </location>
</feature>
<feature type="compositionally biased region" description="Basic and acidic residues" evidence="11">
    <location>
        <begin position="812"/>
        <end position="827"/>
    </location>
</feature>
<feature type="compositionally biased region" description="Polar residues" evidence="11">
    <location>
        <begin position="653"/>
        <end position="663"/>
    </location>
</feature>
<accession>A0AAV7PH74</accession>
<dbReference type="GO" id="GO:0006325">
    <property type="term" value="P:chromatin organization"/>
    <property type="evidence" value="ECO:0007669"/>
    <property type="project" value="UniProtKB-KW"/>
</dbReference>
<dbReference type="AlphaFoldDB" id="A0AAV7PH74"/>
<feature type="region of interest" description="Disordered" evidence="11">
    <location>
        <begin position="1"/>
        <end position="36"/>
    </location>
</feature>
<keyword evidence="8" id="KW-0539">Nucleus</keyword>
<evidence type="ECO:0000256" key="2">
    <source>
        <dbReference type="ARBA" id="ARBA00006465"/>
    </source>
</evidence>
<evidence type="ECO:0000313" key="13">
    <source>
        <dbReference type="EMBL" id="KAJ1126445.1"/>
    </source>
</evidence>
<dbReference type="Proteomes" id="UP001066276">
    <property type="component" value="Chromosome 7"/>
</dbReference>
<dbReference type="Pfam" id="PF18282">
    <property type="entry name" value="RAP80_UIM"/>
    <property type="match status" value="1"/>
</dbReference>
<keyword evidence="5" id="KW-0227">DNA damage</keyword>
<dbReference type="PANTHER" id="PTHR15932">
    <property type="entry name" value="UBIQUITIN INTERACTION MOTIF-CONTAINING PROTEIN 1"/>
    <property type="match status" value="1"/>
</dbReference>
<feature type="region of interest" description="Disordered" evidence="11">
    <location>
        <begin position="48"/>
        <end position="75"/>
    </location>
</feature>
<evidence type="ECO:0000256" key="1">
    <source>
        <dbReference type="ARBA" id="ARBA00004123"/>
    </source>
</evidence>
<feature type="region of interest" description="Disordered" evidence="11">
    <location>
        <begin position="1004"/>
        <end position="1030"/>
    </location>
</feature>
<dbReference type="InterPro" id="IPR038868">
    <property type="entry name" value="RAP80"/>
</dbReference>
<feature type="compositionally biased region" description="Basic residues" evidence="11">
    <location>
        <begin position="1019"/>
        <end position="1030"/>
    </location>
</feature>
<evidence type="ECO:0000313" key="14">
    <source>
        <dbReference type="Proteomes" id="UP001066276"/>
    </source>
</evidence>
<feature type="region of interest" description="Disordered" evidence="11">
    <location>
        <begin position="308"/>
        <end position="330"/>
    </location>
</feature>
<feature type="compositionally biased region" description="Polar residues" evidence="11">
    <location>
        <begin position="615"/>
        <end position="627"/>
    </location>
</feature>
<dbReference type="GO" id="GO:0070530">
    <property type="term" value="F:K63-linked polyubiquitin modification-dependent protein binding"/>
    <property type="evidence" value="ECO:0007669"/>
    <property type="project" value="InterPro"/>
</dbReference>
<evidence type="ECO:0000256" key="6">
    <source>
        <dbReference type="ARBA" id="ARBA00022853"/>
    </source>
</evidence>
<feature type="domain" description="RAP80 N-terminal" evidence="12">
    <location>
        <begin position="80"/>
        <end position="130"/>
    </location>
</feature>
<feature type="compositionally biased region" description="Basic and acidic residues" evidence="11">
    <location>
        <begin position="909"/>
        <end position="919"/>
    </location>
</feature>
<feature type="region of interest" description="Disordered" evidence="11">
    <location>
        <begin position="455"/>
        <end position="483"/>
    </location>
</feature>
<dbReference type="InterPro" id="IPR040714">
    <property type="entry name" value="RAP80_UIM"/>
</dbReference>
<feature type="compositionally biased region" description="Polar residues" evidence="11">
    <location>
        <begin position="734"/>
        <end position="748"/>
    </location>
</feature>
<dbReference type="PROSITE" id="PS50330">
    <property type="entry name" value="UIM"/>
    <property type="match status" value="1"/>
</dbReference>
<protein>
    <recommendedName>
        <fullName evidence="3">BRCA1-A complex subunit RAP80</fullName>
    </recommendedName>
    <alternativeName>
        <fullName evidence="10">Receptor-associated protein 80</fullName>
    </alternativeName>
    <alternativeName>
        <fullName evidence="9">Ubiquitin interaction motif-containing protein 1</fullName>
    </alternativeName>
</protein>
<feature type="region of interest" description="Disordered" evidence="11">
    <location>
        <begin position="909"/>
        <end position="956"/>
    </location>
</feature>
<reference evidence="13" key="1">
    <citation type="journal article" date="2022" name="bioRxiv">
        <title>Sequencing and chromosome-scale assembly of the giantPleurodeles waltlgenome.</title>
        <authorList>
            <person name="Brown T."/>
            <person name="Elewa A."/>
            <person name="Iarovenko S."/>
            <person name="Subramanian E."/>
            <person name="Araus A.J."/>
            <person name="Petzold A."/>
            <person name="Susuki M."/>
            <person name="Suzuki K.-i.T."/>
            <person name="Hayashi T."/>
            <person name="Toyoda A."/>
            <person name="Oliveira C."/>
            <person name="Osipova E."/>
            <person name="Leigh N.D."/>
            <person name="Simon A."/>
            <person name="Yun M.H."/>
        </authorList>
    </citation>
    <scope>NUCLEOTIDE SEQUENCE</scope>
    <source>
        <strain evidence="13">20211129_DDA</strain>
        <tissue evidence="13">Liver</tissue>
    </source>
</reference>
<keyword evidence="4" id="KW-0677">Repeat</keyword>
<feature type="region of interest" description="Disordered" evidence="11">
    <location>
        <begin position="119"/>
        <end position="190"/>
    </location>
</feature>
<feature type="region of interest" description="Disordered" evidence="11">
    <location>
        <begin position="587"/>
        <end position="756"/>
    </location>
</feature>
<dbReference type="GO" id="GO:0042393">
    <property type="term" value="F:histone binding"/>
    <property type="evidence" value="ECO:0007669"/>
    <property type="project" value="TreeGrafter"/>
</dbReference>
<dbReference type="CDD" id="cd20912">
    <property type="entry name" value="AIR_RAP80-like"/>
    <property type="match status" value="1"/>
</dbReference>
<dbReference type="GO" id="GO:0006302">
    <property type="term" value="P:double-strand break repair"/>
    <property type="evidence" value="ECO:0007669"/>
    <property type="project" value="InterPro"/>
</dbReference>
<comment type="caution">
    <text evidence="13">The sequence shown here is derived from an EMBL/GenBank/DDBJ whole genome shotgun (WGS) entry which is preliminary data.</text>
</comment>
<sequence length="1030" mass="111887">MPLKRRKLDTEATGSNERTKEEDENDSQEHRSSWLSKKKRHFSKAFIVISDSDEEQTQKEKMEEQKRKAKQSVLRKLEEKRRIAQMTEEEQLELAVRMSEQEASQVTYQRDEEDKLLKKALAESLNRKSSSKDTRRRSAASKLACKDHAQLSLQEEDEDSGSSVATCPDSLPPSQPASPPPGSKTPLKPVSDIICMASLRTLNTASEPGSCSQSPIRSPASQSRVVSCSGSPVSTPASKLPNSTNIASPVNKSISRLQNDVSDTLCASNSDLQPLSEASSLSPMTKCTSQPLSGVSVLLSPITRGSRAAGDATCLSSPTRKSASQPLSSASCLSPVKKSASQPLDDLQSCSPISASVPDSTHIHDKSPLVVLERLSQELLESSSVVFSPAGKVTCSDISQNPASPALTDSSDFVPTTPLKHPFAMSPTFPKVSPSIRQMAPRRLMSSLAKNEEAVEKDLEKVPSDCAESAMRESTSGRSTPDDVMDFQDEGILGQSSAWQAQGIGCTVTDGHRHIKETPALQHLSMGASQEQCTKLEGKGTVHYYWGVPFCPKGDNPNLYTKVILCQLEVYQKSLKQAQRQLLQKRGYGPPILPIPPSLRRSDRNKGGEKDEMSQENVWDNQSSQEGPMSDKSRESSRSPAAVEHTTPMDDGPTTSYMQTQCTEEAPDGSATNGDGIDGEPMEDSQSASDLSGGGVQETPGAGGTPEQKEEVVTVCPETQASLSSEAEPDTRTLPLSGSNSPIQSAPSVTPEEIESNDHTRVDMQPTMIEGQSTIVDLDSVPQVTPNMDDIQCPLCGLGFASEQIERHAADCNGSAEKKAKRQETPVRTRRRKGMQSTALDVEELFSSPDTGKKHPLVENSPALHFPGLGKCEKCYLCKELVPLRLYQGHVDSCLQTAVLETEGSRRLRSTKADGRSEGRLLSMLDQSETMSADAERRTSAPRPGHLRSHEANKEDELEGYSLKEPSSPDDFTTHVQFSNSPIKSFVSISEATDCLVDFKKQFTKAPGTGRGRGLSRGSGKRSRWRGKKR</sequence>
<evidence type="ECO:0000256" key="7">
    <source>
        <dbReference type="ARBA" id="ARBA00023204"/>
    </source>
</evidence>
<dbReference type="GO" id="GO:0070531">
    <property type="term" value="C:BRCA1-A complex"/>
    <property type="evidence" value="ECO:0007669"/>
    <property type="project" value="InterPro"/>
</dbReference>
<evidence type="ECO:0000256" key="8">
    <source>
        <dbReference type="ARBA" id="ARBA00023242"/>
    </source>
</evidence>
<keyword evidence="7" id="KW-0234">DNA repair</keyword>
<feature type="compositionally biased region" description="Pro residues" evidence="11">
    <location>
        <begin position="170"/>
        <end position="183"/>
    </location>
</feature>
<keyword evidence="6" id="KW-0156">Chromatin regulator</keyword>
<feature type="compositionally biased region" description="Basic and acidic residues" evidence="11">
    <location>
        <begin position="56"/>
        <end position="66"/>
    </location>
</feature>
<evidence type="ECO:0000256" key="9">
    <source>
        <dbReference type="ARBA" id="ARBA00029973"/>
    </source>
</evidence>
<proteinExistence type="inferred from homology"/>
<organism evidence="13 14">
    <name type="scientific">Pleurodeles waltl</name>
    <name type="common">Iberian ribbed newt</name>
    <dbReference type="NCBI Taxonomy" id="8319"/>
    <lineage>
        <taxon>Eukaryota</taxon>
        <taxon>Metazoa</taxon>
        <taxon>Chordata</taxon>
        <taxon>Craniata</taxon>
        <taxon>Vertebrata</taxon>
        <taxon>Euteleostomi</taxon>
        <taxon>Amphibia</taxon>
        <taxon>Batrachia</taxon>
        <taxon>Caudata</taxon>
        <taxon>Salamandroidea</taxon>
        <taxon>Salamandridae</taxon>
        <taxon>Pleurodelinae</taxon>
        <taxon>Pleurodeles</taxon>
    </lineage>
</organism>
<dbReference type="GO" id="GO:0045739">
    <property type="term" value="P:positive regulation of DNA repair"/>
    <property type="evidence" value="ECO:0007669"/>
    <property type="project" value="TreeGrafter"/>
</dbReference>
<comment type="similarity">
    <text evidence="2">Belongs to the RAP80 family.</text>
</comment>
<evidence type="ECO:0000256" key="11">
    <source>
        <dbReference type="SAM" id="MobiDB-lite"/>
    </source>
</evidence>
<evidence type="ECO:0000256" key="3">
    <source>
        <dbReference type="ARBA" id="ARBA00021660"/>
    </source>
</evidence>
<feature type="region of interest" description="Disordered" evidence="11">
    <location>
        <begin position="204"/>
        <end position="248"/>
    </location>
</feature>
<keyword evidence="14" id="KW-1185">Reference proteome</keyword>
<name>A0AAV7PH74_PLEWA</name>
<feature type="compositionally biased region" description="Polar residues" evidence="11">
    <location>
        <begin position="314"/>
        <end position="330"/>
    </location>
</feature>
<feature type="compositionally biased region" description="Gly residues" evidence="11">
    <location>
        <begin position="692"/>
        <end position="704"/>
    </location>
</feature>
<comment type="subcellular location">
    <subcellularLocation>
        <location evidence="1">Nucleus</location>
    </subcellularLocation>
</comment>
<dbReference type="EMBL" id="JANPWB010000011">
    <property type="protein sequence ID" value="KAJ1126445.1"/>
    <property type="molecule type" value="Genomic_DNA"/>
</dbReference>
<evidence type="ECO:0000256" key="10">
    <source>
        <dbReference type="ARBA" id="ARBA00031558"/>
    </source>
</evidence>
<dbReference type="Gene3D" id="6.10.250.1800">
    <property type="match status" value="1"/>
</dbReference>
<feature type="region of interest" description="Disordered" evidence="11">
    <location>
        <begin position="812"/>
        <end position="837"/>
    </location>
</feature>
<gene>
    <name evidence="13" type="ORF">NDU88_004852</name>
</gene>
<evidence type="ECO:0000259" key="12">
    <source>
        <dbReference type="Pfam" id="PF18282"/>
    </source>
</evidence>
<dbReference type="InterPro" id="IPR003903">
    <property type="entry name" value="UIM_dom"/>
</dbReference>
<dbReference type="PANTHER" id="PTHR15932:SF2">
    <property type="entry name" value="BRCA1-A COMPLEX SUBUNIT RAP80"/>
    <property type="match status" value="1"/>
</dbReference>
<feature type="compositionally biased region" description="Basic and acidic residues" evidence="11">
    <location>
        <begin position="17"/>
        <end position="32"/>
    </location>
</feature>